<evidence type="ECO:0000313" key="2">
    <source>
        <dbReference type="EMBL" id="CDG19631.1"/>
    </source>
</evidence>
<protein>
    <submittedName>
        <fullName evidence="2">Putative membrane protein</fullName>
    </submittedName>
</protein>
<dbReference type="Pfam" id="PF06836">
    <property type="entry name" value="DUF1240"/>
    <property type="match status" value="1"/>
</dbReference>
<keyword evidence="1" id="KW-0812">Transmembrane</keyword>
<name>A0A068QY81_9GAMM</name>
<dbReference type="KEGG" id="xdo:XDD1_3946"/>
<feature type="transmembrane region" description="Helical" evidence="1">
    <location>
        <begin position="6"/>
        <end position="27"/>
    </location>
</feature>
<proteinExistence type="predicted"/>
<keyword evidence="1" id="KW-1133">Transmembrane helix</keyword>
<reference evidence="2 3" key="1">
    <citation type="submission" date="2013-07" db="EMBL/GenBank/DDBJ databases">
        <authorList>
            <person name="Genoscope - CEA"/>
        </authorList>
    </citation>
    <scope>NUCLEOTIDE SEQUENCE [LARGE SCALE GENOMIC DNA]</scope>
    <source>
        <strain evidence="3">FRM16 / DSM 17909</strain>
    </source>
</reference>
<organism evidence="2 3">
    <name type="scientific">Xenorhabdus doucetiae</name>
    <dbReference type="NCBI Taxonomy" id="351671"/>
    <lineage>
        <taxon>Bacteria</taxon>
        <taxon>Pseudomonadati</taxon>
        <taxon>Pseudomonadota</taxon>
        <taxon>Gammaproteobacteria</taxon>
        <taxon>Enterobacterales</taxon>
        <taxon>Morganellaceae</taxon>
        <taxon>Xenorhabdus</taxon>
    </lineage>
</organism>
<dbReference type="AlphaFoldDB" id="A0A068QY81"/>
<dbReference type="InterPro" id="IPR010665">
    <property type="entry name" value="DUF1240"/>
</dbReference>
<dbReference type="EMBL" id="FO704550">
    <property type="protein sequence ID" value="CDG19631.1"/>
    <property type="molecule type" value="Genomic_DNA"/>
</dbReference>
<dbReference type="STRING" id="351671.XDD1_3946"/>
<gene>
    <name evidence="2" type="ORF">XDD1_3946</name>
</gene>
<accession>A0A068QY81</accession>
<evidence type="ECO:0000256" key="1">
    <source>
        <dbReference type="SAM" id="Phobius"/>
    </source>
</evidence>
<dbReference type="HOGENOM" id="CLU_211125_0_0_6"/>
<evidence type="ECO:0000313" key="3">
    <source>
        <dbReference type="Proteomes" id="UP000032721"/>
    </source>
</evidence>
<sequence>MRIQVGNLFVLMGMLGFVFSLFFSFYVDFKLKNESYFLCDKSSWMAPNKYVKDVSLCH</sequence>
<dbReference type="Proteomes" id="UP000032721">
    <property type="component" value="Chromosome"/>
</dbReference>
<keyword evidence="1" id="KW-0472">Membrane</keyword>